<protein>
    <submittedName>
        <fullName evidence="1">Uncharacterized protein</fullName>
    </submittedName>
</protein>
<name>A0AAE1KFC2_9FABA</name>
<dbReference type="AlphaFoldDB" id="A0AAE1KFC2"/>
<dbReference type="Proteomes" id="UP001293593">
    <property type="component" value="Unassembled WGS sequence"/>
</dbReference>
<gene>
    <name evidence="1" type="ORF">QN277_021976</name>
</gene>
<evidence type="ECO:0000313" key="2">
    <source>
        <dbReference type="Proteomes" id="UP001293593"/>
    </source>
</evidence>
<keyword evidence="2" id="KW-1185">Reference proteome</keyword>
<reference evidence="1" key="1">
    <citation type="submission" date="2023-10" db="EMBL/GenBank/DDBJ databases">
        <title>Chromosome-level genome of the transformable northern wattle, Acacia crassicarpa.</title>
        <authorList>
            <person name="Massaro I."/>
            <person name="Sinha N.R."/>
            <person name="Poethig S."/>
            <person name="Leichty A.R."/>
        </authorList>
    </citation>
    <scope>NUCLEOTIDE SEQUENCE</scope>
    <source>
        <strain evidence="1">Acra3RX</strain>
        <tissue evidence="1">Leaf</tissue>
    </source>
</reference>
<sequence length="142" mass="15958">MDSILFQYMTRFTISGRVVGSVRGESCSVKNGGPSHVQQQQIASRALSISIRECAKMWLKLISIMVWNCVPICKYIDIYIMADADGTFRCIKERKTELQQAIIKMEQGGSSDGILPVRAARVQSDLEQLMRILITYPGCYDS</sequence>
<dbReference type="EMBL" id="JAWXYG010000005">
    <property type="protein sequence ID" value="KAK4273604.1"/>
    <property type="molecule type" value="Genomic_DNA"/>
</dbReference>
<comment type="caution">
    <text evidence="1">The sequence shown here is derived from an EMBL/GenBank/DDBJ whole genome shotgun (WGS) entry which is preliminary data.</text>
</comment>
<organism evidence="1 2">
    <name type="scientific">Acacia crassicarpa</name>
    <name type="common">northern wattle</name>
    <dbReference type="NCBI Taxonomy" id="499986"/>
    <lineage>
        <taxon>Eukaryota</taxon>
        <taxon>Viridiplantae</taxon>
        <taxon>Streptophyta</taxon>
        <taxon>Embryophyta</taxon>
        <taxon>Tracheophyta</taxon>
        <taxon>Spermatophyta</taxon>
        <taxon>Magnoliopsida</taxon>
        <taxon>eudicotyledons</taxon>
        <taxon>Gunneridae</taxon>
        <taxon>Pentapetalae</taxon>
        <taxon>rosids</taxon>
        <taxon>fabids</taxon>
        <taxon>Fabales</taxon>
        <taxon>Fabaceae</taxon>
        <taxon>Caesalpinioideae</taxon>
        <taxon>mimosoid clade</taxon>
        <taxon>Acacieae</taxon>
        <taxon>Acacia</taxon>
    </lineage>
</organism>
<proteinExistence type="predicted"/>
<accession>A0AAE1KFC2</accession>
<evidence type="ECO:0000313" key="1">
    <source>
        <dbReference type="EMBL" id="KAK4273604.1"/>
    </source>
</evidence>